<dbReference type="Proteomes" id="UP000434172">
    <property type="component" value="Unassembled WGS sequence"/>
</dbReference>
<keyword evidence="3" id="KW-1185">Reference proteome</keyword>
<reference evidence="2 3" key="1">
    <citation type="submission" date="2019-12" db="EMBL/GenBank/DDBJ databases">
        <title>A genome sequence resource for the geographically widespread anthracnose pathogen Colletotrichum asianum.</title>
        <authorList>
            <person name="Meng Y."/>
        </authorList>
    </citation>
    <scope>NUCLEOTIDE SEQUENCE [LARGE SCALE GENOMIC DNA]</scope>
    <source>
        <strain evidence="2 3">ICMP 18580</strain>
    </source>
</reference>
<feature type="transmembrane region" description="Helical" evidence="1">
    <location>
        <begin position="318"/>
        <end position="337"/>
    </location>
</feature>
<feature type="transmembrane region" description="Helical" evidence="1">
    <location>
        <begin position="202"/>
        <end position="222"/>
    </location>
</feature>
<keyword evidence="1" id="KW-0812">Transmembrane</keyword>
<protein>
    <submittedName>
        <fullName evidence="2">Uncharacterized protein</fullName>
    </submittedName>
</protein>
<feature type="non-terminal residue" evidence="2">
    <location>
        <position position="1"/>
    </location>
</feature>
<sequence>MANRSITLVSNLDTIIPYGRQVLGYTVPRIWLQWERAYLTQIAEIFNNTAPAQLIENGCNVTDSSGHTFRDCYKACGNATTMFESPATLWNCVTLATLSILTRQSHSTDKGKYYINSTQAADANSSLNFGDLEQFDFPFGKYRPCAADSCTAFGRCDFNFSQFLAIPINNSRIPELASMMEGNYCTTAQAGIDLDIAGPGIIIAYFIQFGLVFFFAVSFTLITKWMEIDGSQLCSHYGFSEAIRSSITDLQETQASYLVTIASAAIATFFGTKGTGLANISTILSWMTNDTILKGVVAAGSYPLLLIQLVLHAGKSRTWYTLLFVVVNAILVFVMHLPKDMDDKSLLPHFQQAAVDLKSCGNNAGPRTFCGLGHDAANTTGHLAKTHDYLFKINSRFPHAIYAISAILVVDWAAHTIYDGYVYLCTEMKPVSTRIRSIFASLQSASQAIQYALSRFSYLVPYWIESQVSIRDVLSALKTAYRVFWAFLELVTFGMCLLAIVEAKRFLVFLPKNSDGDTDITKWPFGQLVSVAVWFPIVLKFLYLLV</sequence>
<evidence type="ECO:0000313" key="3">
    <source>
        <dbReference type="Proteomes" id="UP000434172"/>
    </source>
</evidence>
<comment type="caution">
    <text evidence="2">The sequence shown here is derived from an EMBL/GenBank/DDBJ whole genome shotgun (WGS) entry which is preliminary data.</text>
</comment>
<accession>A0A8H3WDR3</accession>
<evidence type="ECO:0000313" key="2">
    <source>
        <dbReference type="EMBL" id="KAF0322817.1"/>
    </source>
</evidence>
<feature type="transmembrane region" description="Helical" evidence="1">
    <location>
        <begin position="255"/>
        <end position="272"/>
    </location>
</feature>
<feature type="transmembrane region" description="Helical" evidence="1">
    <location>
        <begin position="292"/>
        <end position="311"/>
    </location>
</feature>
<keyword evidence="1" id="KW-1133">Transmembrane helix</keyword>
<proteinExistence type="predicted"/>
<dbReference type="EMBL" id="WOWK01000058">
    <property type="protein sequence ID" value="KAF0322817.1"/>
    <property type="molecule type" value="Genomic_DNA"/>
</dbReference>
<feature type="transmembrane region" description="Helical" evidence="1">
    <location>
        <begin position="483"/>
        <end position="503"/>
    </location>
</feature>
<feature type="transmembrane region" description="Helical" evidence="1">
    <location>
        <begin position="523"/>
        <end position="545"/>
    </location>
</feature>
<dbReference type="AlphaFoldDB" id="A0A8H3WDR3"/>
<evidence type="ECO:0000256" key="1">
    <source>
        <dbReference type="SAM" id="Phobius"/>
    </source>
</evidence>
<organism evidence="2 3">
    <name type="scientific">Colletotrichum asianum</name>
    <dbReference type="NCBI Taxonomy" id="702518"/>
    <lineage>
        <taxon>Eukaryota</taxon>
        <taxon>Fungi</taxon>
        <taxon>Dikarya</taxon>
        <taxon>Ascomycota</taxon>
        <taxon>Pezizomycotina</taxon>
        <taxon>Sordariomycetes</taxon>
        <taxon>Hypocreomycetidae</taxon>
        <taxon>Glomerellales</taxon>
        <taxon>Glomerellaceae</taxon>
        <taxon>Colletotrichum</taxon>
        <taxon>Colletotrichum gloeosporioides species complex</taxon>
    </lineage>
</organism>
<dbReference type="OrthoDB" id="4582561at2759"/>
<name>A0A8H3WDR3_9PEZI</name>
<feature type="transmembrane region" description="Helical" evidence="1">
    <location>
        <begin position="400"/>
        <end position="424"/>
    </location>
</feature>
<gene>
    <name evidence="2" type="ORF">GQ607_010058</name>
</gene>
<keyword evidence="1" id="KW-0472">Membrane</keyword>